<feature type="signal peptide" evidence="1">
    <location>
        <begin position="1"/>
        <end position="22"/>
    </location>
</feature>
<name>N6WMP6_9GAMM</name>
<dbReference type="OrthoDB" id="7063558at2"/>
<evidence type="ECO:0000259" key="2">
    <source>
        <dbReference type="Pfam" id="PF07589"/>
    </source>
</evidence>
<reference evidence="3 4" key="1">
    <citation type="journal article" date="2013" name="Genome Announc.">
        <title>Genome Sequence of the Polycyclic Aromatic Hydrocarbon-Degrading Bacterium Strain Marinobacter nanhaiticus D15-8WT.</title>
        <authorList>
            <person name="Cui Z."/>
            <person name="Gao W."/>
            <person name="Li Q."/>
            <person name="Xu G."/>
            <person name="Zheng L."/>
        </authorList>
    </citation>
    <scope>NUCLEOTIDE SEQUENCE [LARGE SCALE GENOMIC DNA]</scope>
    <source>
        <strain evidence="3 4">D15-8W</strain>
    </source>
</reference>
<accession>N6WMP6</accession>
<feature type="chain" id="PRO_5004127230" evidence="1">
    <location>
        <begin position="23"/>
        <end position="183"/>
    </location>
</feature>
<dbReference type="RefSeq" id="WP_004580946.1">
    <property type="nucleotide sequence ID" value="NZ_AP028878.1"/>
</dbReference>
<keyword evidence="1" id="KW-0732">Signal</keyword>
<protein>
    <submittedName>
        <fullName evidence="3">PEP-CTERM sorting domain-containing protein</fullName>
    </submittedName>
</protein>
<dbReference type="PATRIC" id="fig|626887.3.peg.2987"/>
<evidence type="ECO:0000313" key="4">
    <source>
        <dbReference type="Proteomes" id="UP000013165"/>
    </source>
</evidence>
<proteinExistence type="predicted"/>
<gene>
    <name evidence="3" type="ORF">J057_14980</name>
</gene>
<dbReference type="HOGENOM" id="CLU_1592599_0_0_6"/>
<dbReference type="Pfam" id="PF07589">
    <property type="entry name" value="PEP-CTERM"/>
    <property type="match status" value="1"/>
</dbReference>
<dbReference type="NCBIfam" id="TIGR02595">
    <property type="entry name" value="PEP_CTERM"/>
    <property type="match status" value="1"/>
</dbReference>
<dbReference type="Proteomes" id="UP000013165">
    <property type="component" value="Unassembled WGS sequence"/>
</dbReference>
<organism evidence="3 4">
    <name type="scientific">Marinobacter nanhaiticus D15-8W</name>
    <dbReference type="NCBI Taxonomy" id="626887"/>
    <lineage>
        <taxon>Bacteria</taxon>
        <taxon>Pseudomonadati</taxon>
        <taxon>Pseudomonadota</taxon>
        <taxon>Gammaproteobacteria</taxon>
        <taxon>Pseudomonadales</taxon>
        <taxon>Marinobacteraceae</taxon>
        <taxon>Marinobacter</taxon>
    </lineage>
</organism>
<feature type="domain" description="Ice-binding protein C-terminal" evidence="2">
    <location>
        <begin position="157"/>
        <end position="180"/>
    </location>
</feature>
<evidence type="ECO:0000256" key="1">
    <source>
        <dbReference type="SAM" id="SignalP"/>
    </source>
</evidence>
<comment type="caution">
    <text evidence="3">The sequence shown here is derived from an EMBL/GenBank/DDBJ whole genome shotgun (WGS) entry which is preliminary data.</text>
</comment>
<dbReference type="EMBL" id="APLQ01000014">
    <property type="protein sequence ID" value="ENO12716.1"/>
    <property type="molecule type" value="Genomic_DNA"/>
</dbReference>
<evidence type="ECO:0000313" key="3">
    <source>
        <dbReference type="EMBL" id="ENO12716.1"/>
    </source>
</evidence>
<sequence length="183" mass="19223">MAVLYKTLAFVLSLGLASSASALVITDVNNPYTFLNEGQSKTITHDLTDDGVPTDFFVTAASLTLSFSDGTLFGDFALDLAGITGAGLSGTYEVGGTHLFGFDVRVLGVGPAGISALNSLGMLEVTVTALDTEWWAGHNDFWWKTSRLDAIVEAHEVPEPASLALLGLGLLGVGMGSKRRRNV</sequence>
<dbReference type="AlphaFoldDB" id="N6WMP6"/>
<dbReference type="InterPro" id="IPR013424">
    <property type="entry name" value="Ice-binding_C"/>
</dbReference>
<keyword evidence="4" id="KW-1185">Reference proteome</keyword>